<proteinExistence type="predicted"/>
<reference evidence="1 2" key="2">
    <citation type="journal article" date="2022" name="Mol. Ecol. Resour.">
        <title>The genomes of chicory, endive, great burdock and yacon provide insights into Asteraceae paleo-polyploidization history and plant inulin production.</title>
        <authorList>
            <person name="Fan W."/>
            <person name="Wang S."/>
            <person name="Wang H."/>
            <person name="Wang A."/>
            <person name="Jiang F."/>
            <person name="Liu H."/>
            <person name="Zhao H."/>
            <person name="Xu D."/>
            <person name="Zhang Y."/>
        </authorList>
    </citation>
    <scope>NUCLEOTIDE SEQUENCE [LARGE SCALE GENOMIC DNA]</scope>
    <source>
        <strain evidence="2">cv. Yunnan</strain>
        <tissue evidence="1">Leaves</tissue>
    </source>
</reference>
<gene>
    <name evidence="1" type="ORF">L1987_27713</name>
</gene>
<dbReference type="Proteomes" id="UP001056120">
    <property type="component" value="Linkage Group LG09"/>
</dbReference>
<accession>A0ACB9IBL8</accession>
<comment type="caution">
    <text evidence="1">The sequence shown here is derived from an EMBL/GenBank/DDBJ whole genome shotgun (WGS) entry which is preliminary data.</text>
</comment>
<protein>
    <submittedName>
        <fullName evidence="1">Uncharacterized protein</fullName>
    </submittedName>
</protein>
<evidence type="ECO:0000313" key="2">
    <source>
        <dbReference type="Proteomes" id="UP001056120"/>
    </source>
</evidence>
<dbReference type="EMBL" id="CM042026">
    <property type="protein sequence ID" value="KAI3805379.1"/>
    <property type="molecule type" value="Genomic_DNA"/>
</dbReference>
<reference evidence="2" key="1">
    <citation type="journal article" date="2022" name="Mol. Ecol. Resour.">
        <title>The genomes of chicory, endive, great burdock and yacon provide insights into Asteraceae palaeo-polyploidization history and plant inulin production.</title>
        <authorList>
            <person name="Fan W."/>
            <person name="Wang S."/>
            <person name="Wang H."/>
            <person name="Wang A."/>
            <person name="Jiang F."/>
            <person name="Liu H."/>
            <person name="Zhao H."/>
            <person name="Xu D."/>
            <person name="Zhang Y."/>
        </authorList>
    </citation>
    <scope>NUCLEOTIDE SEQUENCE [LARGE SCALE GENOMIC DNA]</scope>
    <source>
        <strain evidence="2">cv. Yunnan</strain>
    </source>
</reference>
<sequence>MSSANSENAPFPPAMPHEEEPEQVSESEPEEELEEEPVGDMEGANSNTDSGETMPYSIAHEEDTSSEEVRPQEVGPTEPTIPPNTERSEPQPDPGTQQSKDTSEDSDAVIEALDDHLVQLQGVVDLNDSTLGRLHG</sequence>
<name>A0ACB9IBL8_9ASTR</name>
<organism evidence="1 2">
    <name type="scientific">Smallanthus sonchifolius</name>
    <dbReference type="NCBI Taxonomy" id="185202"/>
    <lineage>
        <taxon>Eukaryota</taxon>
        <taxon>Viridiplantae</taxon>
        <taxon>Streptophyta</taxon>
        <taxon>Embryophyta</taxon>
        <taxon>Tracheophyta</taxon>
        <taxon>Spermatophyta</taxon>
        <taxon>Magnoliopsida</taxon>
        <taxon>eudicotyledons</taxon>
        <taxon>Gunneridae</taxon>
        <taxon>Pentapetalae</taxon>
        <taxon>asterids</taxon>
        <taxon>campanulids</taxon>
        <taxon>Asterales</taxon>
        <taxon>Asteraceae</taxon>
        <taxon>Asteroideae</taxon>
        <taxon>Heliantheae alliance</taxon>
        <taxon>Millerieae</taxon>
        <taxon>Smallanthus</taxon>
    </lineage>
</organism>
<evidence type="ECO:0000313" key="1">
    <source>
        <dbReference type="EMBL" id="KAI3805379.1"/>
    </source>
</evidence>
<keyword evidence="2" id="KW-1185">Reference proteome</keyword>